<dbReference type="Proteomes" id="UP000235828">
    <property type="component" value="Chromosome A"/>
</dbReference>
<dbReference type="RefSeq" id="WP_102521761.1">
    <property type="nucleotide sequence ID" value="NZ_LT960611.1"/>
</dbReference>
<proteinExistence type="predicted"/>
<organism evidence="1 2">
    <name type="scientific">Vibrio tapetis subsp. tapetis</name>
    <dbReference type="NCBI Taxonomy" id="1671868"/>
    <lineage>
        <taxon>Bacteria</taxon>
        <taxon>Pseudomonadati</taxon>
        <taxon>Pseudomonadota</taxon>
        <taxon>Gammaproteobacteria</taxon>
        <taxon>Vibrionales</taxon>
        <taxon>Vibrionaceae</taxon>
        <taxon>Vibrio</taxon>
    </lineage>
</organism>
<dbReference type="AlphaFoldDB" id="A0A2N8ZAU7"/>
<dbReference type="KEGG" id="vta:A1047"/>
<accession>A0A2N8ZAU7</accession>
<protein>
    <submittedName>
        <fullName evidence="1">Putative FOG: TPR repeat protein</fullName>
    </submittedName>
</protein>
<sequence length="257" mass="29807">MNKKVTFKTISNNVNTLSTSKINKTISKSITKHKNGKRIYLRVFDKNVMNTKGKPGKQITLASLPLDLVYIPSLNVFQNKYVTEEGKAGLYKVDDDDYRRMINILKPYVIYIKKHRAEKLHETESVVINNKPYQVSSLAAKLHHVVELIDELEHCDKQGVSVTEAQELFQAMYRIKQRLEACKLPDYLYNEYLHKPGDAVAIDRIRKKHTHKVEDKANLKRLVECYDQLTPLDIVDAEKKSKHSIKLRNRIASMRTK</sequence>
<name>A0A2N8ZAU7_9VIBR</name>
<keyword evidence="2" id="KW-1185">Reference proteome</keyword>
<gene>
    <name evidence="1" type="ORF">VTAP4600_A1047</name>
</gene>
<evidence type="ECO:0000313" key="1">
    <source>
        <dbReference type="EMBL" id="SON49026.1"/>
    </source>
</evidence>
<reference evidence="1 2" key="1">
    <citation type="submission" date="2017-10" db="EMBL/GenBank/DDBJ databases">
        <authorList>
            <person name="Banno H."/>
            <person name="Chua N.-H."/>
        </authorList>
    </citation>
    <scope>NUCLEOTIDE SEQUENCE [LARGE SCALE GENOMIC DNA]</scope>
    <source>
        <strain evidence="1">Vibrio tapetis CECT4600</strain>
    </source>
</reference>
<evidence type="ECO:0000313" key="2">
    <source>
        <dbReference type="Proteomes" id="UP000235828"/>
    </source>
</evidence>
<dbReference type="OrthoDB" id="5885313at2"/>
<dbReference type="EMBL" id="LT960611">
    <property type="protein sequence ID" value="SON49026.1"/>
    <property type="molecule type" value="Genomic_DNA"/>
</dbReference>